<evidence type="ECO:0000313" key="4">
    <source>
        <dbReference type="Proteomes" id="UP000683428"/>
    </source>
</evidence>
<proteinExistence type="predicted"/>
<dbReference type="KEGG" id="aiq:Azoinq_08595"/>
<keyword evidence="1" id="KW-0328">Glycosyltransferase</keyword>
<dbReference type="InterPro" id="IPR051199">
    <property type="entry name" value="LPS_LOS_Heptosyltrfase"/>
</dbReference>
<dbReference type="AlphaFoldDB" id="A0A975SKD3"/>
<dbReference type="RefSeq" id="WP_216129992.1">
    <property type="nucleotide sequence ID" value="NZ_CP064782.1"/>
</dbReference>
<organism evidence="3 4">
    <name type="scientific">Azospira inquinata</name>
    <dbReference type="NCBI Taxonomy" id="2785627"/>
    <lineage>
        <taxon>Bacteria</taxon>
        <taxon>Pseudomonadati</taxon>
        <taxon>Pseudomonadota</taxon>
        <taxon>Betaproteobacteria</taxon>
        <taxon>Rhodocyclales</taxon>
        <taxon>Rhodocyclaceae</taxon>
        <taxon>Azospira</taxon>
    </lineage>
</organism>
<name>A0A975SKD3_9RHOO</name>
<evidence type="ECO:0000256" key="1">
    <source>
        <dbReference type="ARBA" id="ARBA00022676"/>
    </source>
</evidence>
<keyword evidence="2" id="KW-0808">Transferase</keyword>
<dbReference type="GO" id="GO:0005829">
    <property type="term" value="C:cytosol"/>
    <property type="evidence" value="ECO:0007669"/>
    <property type="project" value="TreeGrafter"/>
</dbReference>
<dbReference type="Proteomes" id="UP000683428">
    <property type="component" value="Chromosome"/>
</dbReference>
<dbReference type="Pfam" id="PF01075">
    <property type="entry name" value="Glyco_transf_9"/>
    <property type="match status" value="1"/>
</dbReference>
<keyword evidence="4" id="KW-1185">Reference proteome</keyword>
<reference evidence="3" key="1">
    <citation type="submission" date="2020-11" db="EMBL/GenBank/DDBJ databases">
        <title>Azospira inquinata sp. nov.</title>
        <authorList>
            <person name="Moe W.M."/>
            <person name="Mikes M.C."/>
        </authorList>
    </citation>
    <scope>NUCLEOTIDE SEQUENCE</scope>
    <source>
        <strain evidence="3">Azo-3</strain>
    </source>
</reference>
<evidence type="ECO:0000256" key="2">
    <source>
        <dbReference type="ARBA" id="ARBA00022679"/>
    </source>
</evidence>
<accession>A0A975SKD3</accession>
<evidence type="ECO:0000313" key="3">
    <source>
        <dbReference type="EMBL" id="QWT47934.1"/>
    </source>
</evidence>
<dbReference type="GO" id="GO:0009244">
    <property type="term" value="P:lipopolysaccharide core region biosynthetic process"/>
    <property type="evidence" value="ECO:0007669"/>
    <property type="project" value="TreeGrafter"/>
</dbReference>
<dbReference type="GO" id="GO:0008713">
    <property type="term" value="F:ADP-heptose-lipopolysaccharide heptosyltransferase activity"/>
    <property type="evidence" value="ECO:0007669"/>
    <property type="project" value="TreeGrafter"/>
</dbReference>
<protein>
    <submittedName>
        <fullName evidence="3">Glycosyltransferase family 9 protein</fullName>
    </submittedName>
</protein>
<dbReference type="InterPro" id="IPR002201">
    <property type="entry name" value="Glyco_trans_9"/>
</dbReference>
<gene>
    <name evidence="3" type="ORF">Azoinq_08595</name>
</gene>
<dbReference type="PANTHER" id="PTHR30160">
    <property type="entry name" value="TETRAACYLDISACCHARIDE 4'-KINASE-RELATED"/>
    <property type="match status" value="1"/>
</dbReference>
<sequence>MKSPFNPDVVNMQRKRMISYDIFDKGSFLKKRLYLIRRQHKQTGQPVLICLARMACNSLISRFLGVIVPFFALFKIISTSATPQATSTVAIRLSGGVGDVVNARFVIDNLIRRLNLNDTKIDVFYKNTAICAAAFNTAPWINKTFNEARFSSLKNNYELVIDLTDYLSYEITLPHSLIIRDNPELQKAIRHNKAEIKKFDFEIRHHPYLDNSLAVQAEKKALNRLSLPLAFAHPQGAKFEISSPQLFLTDKEQSILIRDRFSLTGKRYITIHDGHDSCFGTHTSQSTKQWSPENWQTLVRYISQFFPDILIVQLGTKDSHPISGVSLNLAGQTTIAEAFAVLKNSMLHIDGDSGMVRAAWIMGTQSVVMFGPTSANYYGLPGNINIQSESCHSCWWLDDNWMNQCPRKAKTPQCMQEIEPKFVFEQISKILSIKNRKQQ</sequence>
<dbReference type="EMBL" id="CP064782">
    <property type="protein sequence ID" value="QWT47934.1"/>
    <property type="molecule type" value="Genomic_DNA"/>
</dbReference>